<dbReference type="InterPro" id="IPR022893">
    <property type="entry name" value="Shikimate_DH_fam"/>
</dbReference>
<evidence type="ECO:0000259" key="5">
    <source>
        <dbReference type="Pfam" id="PF08501"/>
    </source>
</evidence>
<dbReference type="InterPro" id="IPR013708">
    <property type="entry name" value="Shikimate_DH-bd_N"/>
</dbReference>
<comment type="pathway">
    <text evidence="1">Metabolic intermediate biosynthesis; chorismate biosynthesis; chorismate from D-erythrose 4-phosphate and phosphoenolpyruvate: step 4/7.</text>
</comment>
<dbReference type="GO" id="GO:0009423">
    <property type="term" value="P:chorismate biosynthetic process"/>
    <property type="evidence" value="ECO:0007669"/>
    <property type="project" value="TreeGrafter"/>
</dbReference>
<sequence>MSDSFKIPVNTNTKFLFSTSGSNSSIIRHNTAIQKLAVNLCYFTFTGDITAKTYTDALKAPFVNGGTVTAHNGLKSKVIPFLDYVEPLAQQTLAVNTIINKEGKLYGYNTDCHGLQTALTKGIKESKQDIKTAVIYGNGGVSGVAFKVLQDQGIKVTIIGRNAEKVAQKKKELGIENIPHFEGPYDLVVDATPISSSPDIEQNTQFIDLVKNAKIVFCHAMPEKDNKENHLLEYCNKNNIFYIGGEGMYIAQLIKQYMIYFENLNQKKISEEDIIEAWGLN</sequence>
<dbReference type="PANTHER" id="PTHR21089">
    <property type="entry name" value="SHIKIMATE DEHYDROGENASE"/>
    <property type="match status" value="1"/>
</dbReference>
<keyword evidence="3" id="KW-0560">Oxidoreductase</keyword>
<dbReference type="PANTHER" id="PTHR21089:SF1">
    <property type="entry name" value="BIFUNCTIONAL 3-DEHYDROQUINATE DEHYDRATASE_SHIKIMATE DEHYDROGENASE, CHLOROPLASTIC"/>
    <property type="match status" value="1"/>
</dbReference>
<feature type="domain" description="Shikimate dehydrogenase substrate binding N-terminal" evidence="5">
    <location>
        <begin position="25"/>
        <end position="98"/>
    </location>
</feature>
<dbReference type="SUPFAM" id="SSF53223">
    <property type="entry name" value="Aminoacid dehydrogenase-like, N-terminal domain"/>
    <property type="match status" value="1"/>
</dbReference>
<evidence type="ECO:0000313" key="7">
    <source>
        <dbReference type="Proteomes" id="UP000029672"/>
    </source>
</evidence>
<organism evidence="6 7">
    <name type="scientific">Candidatus Francisella endociliophora</name>
    <dbReference type="NCBI Taxonomy" id="653937"/>
    <lineage>
        <taxon>Bacteria</taxon>
        <taxon>Pseudomonadati</taxon>
        <taxon>Pseudomonadota</taxon>
        <taxon>Gammaproteobacteria</taxon>
        <taxon>Thiotrichales</taxon>
        <taxon>Francisellaceae</taxon>
        <taxon>Francisella</taxon>
    </lineage>
</organism>
<dbReference type="EMBL" id="CP009574">
    <property type="protein sequence ID" value="AIT09207.1"/>
    <property type="molecule type" value="Genomic_DNA"/>
</dbReference>
<keyword evidence="7" id="KW-1185">Reference proteome</keyword>
<dbReference type="RefSeq" id="WP_040008768.1">
    <property type="nucleotide sequence ID" value="NZ_CP009574.1"/>
</dbReference>
<evidence type="ECO:0000256" key="3">
    <source>
        <dbReference type="ARBA" id="ARBA00023002"/>
    </source>
</evidence>
<keyword evidence="4" id="KW-0028">Amino-acid biosynthesis</keyword>
<accession>A0A097ENR3</accession>
<dbReference type="GO" id="GO:0009073">
    <property type="term" value="P:aromatic amino acid family biosynthetic process"/>
    <property type="evidence" value="ECO:0007669"/>
    <property type="project" value="UniProtKB-KW"/>
</dbReference>
<evidence type="ECO:0000313" key="6">
    <source>
        <dbReference type="EMBL" id="AIT09207.1"/>
    </source>
</evidence>
<dbReference type="STRING" id="1547445.LO80_03945"/>
<dbReference type="InterPro" id="IPR036291">
    <property type="entry name" value="NAD(P)-bd_dom_sf"/>
</dbReference>
<reference evidence="6 7" key="1">
    <citation type="submission" date="2014-10" db="EMBL/GenBank/DDBJ databases">
        <title>Whole genome sequence of Francisella endociliophora strain FSC1006, isolated from a laboratory culture of the marine ciliate Euplotes raikovi.</title>
        <authorList>
            <person name="Granberg M."/>
            <person name="Backman S."/>
            <person name="Lundmark E."/>
            <person name="Nilsson E."/>
            <person name="Karlsson E."/>
            <person name="Thelaus J."/>
            <person name="Ohrman C."/>
            <person name="Larkeryd A."/>
            <person name="Stenberg P."/>
        </authorList>
    </citation>
    <scope>NUCLEOTIDE SEQUENCE [LARGE SCALE GENOMIC DNA]</scope>
    <source>
        <strain evidence="6 7">FSC1006</strain>
    </source>
</reference>
<dbReference type="OrthoDB" id="9776868at2"/>
<dbReference type="InterPro" id="IPR046346">
    <property type="entry name" value="Aminoacid_DH-like_N_sf"/>
</dbReference>
<dbReference type="eggNOG" id="COG0169">
    <property type="taxonomic scope" value="Bacteria"/>
</dbReference>
<keyword evidence="2" id="KW-0521">NADP</keyword>
<dbReference type="AlphaFoldDB" id="A0A097ENR3"/>
<evidence type="ECO:0000256" key="2">
    <source>
        <dbReference type="ARBA" id="ARBA00022857"/>
    </source>
</evidence>
<dbReference type="Gene3D" id="3.40.50.10860">
    <property type="entry name" value="Leucine Dehydrogenase, chain A, domain 1"/>
    <property type="match status" value="1"/>
</dbReference>
<dbReference type="SUPFAM" id="SSF51735">
    <property type="entry name" value="NAD(P)-binding Rossmann-fold domains"/>
    <property type="match status" value="1"/>
</dbReference>
<dbReference type="GO" id="GO:0019632">
    <property type="term" value="P:shikimate metabolic process"/>
    <property type="evidence" value="ECO:0007669"/>
    <property type="project" value="TreeGrafter"/>
</dbReference>
<keyword evidence="4" id="KW-0057">Aromatic amino acid biosynthesis</keyword>
<proteinExistence type="predicted"/>
<dbReference type="Proteomes" id="UP000029672">
    <property type="component" value="Chromosome"/>
</dbReference>
<name>A0A097ENR3_9GAMM</name>
<dbReference type="KEGG" id="frf:LO80_03945"/>
<dbReference type="GO" id="GO:0004764">
    <property type="term" value="F:shikimate 3-dehydrogenase (NADP+) activity"/>
    <property type="evidence" value="ECO:0007669"/>
    <property type="project" value="InterPro"/>
</dbReference>
<protein>
    <submittedName>
        <fullName evidence="6">Shikimate dehydrogenase</fullName>
    </submittedName>
</protein>
<dbReference type="Gene3D" id="3.40.50.720">
    <property type="entry name" value="NAD(P)-binding Rossmann-like Domain"/>
    <property type="match status" value="1"/>
</dbReference>
<gene>
    <name evidence="6" type="ORF">LO80_03945</name>
</gene>
<evidence type="ECO:0000256" key="1">
    <source>
        <dbReference type="ARBA" id="ARBA00004871"/>
    </source>
</evidence>
<dbReference type="HOGENOM" id="CLU_989563_0_0_6"/>
<evidence type="ECO:0000256" key="4">
    <source>
        <dbReference type="ARBA" id="ARBA00023141"/>
    </source>
</evidence>
<dbReference type="Pfam" id="PF08501">
    <property type="entry name" value="Shikimate_dh_N"/>
    <property type="match status" value="1"/>
</dbReference>